<dbReference type="AlphaFoldDB" id="A0AA36DH57"/>
<feature type="non-terminal residue" evidence="2">
    <location>
        <position position="1"/>
    </location>
</feature>
<keyword evidence="3" id="KW-1185">Reference proteome</keyword>
<protein>
    <submittedName>
        <fullName evidence="2">Uncharacterized protein</fullName>
    </submittedName>
</protein>
<dbReference type="Proteomes" id="UP001177023">
    <property type="component" value="Unassembled WGS sequence"/>
</dbReference>
<name>A0AA36DH57_9BILA</name>
<proteinExistence type="predicted"/>
<reference evidence="2" key="1">
    <citation type="submission" date="2023-06" db="EMBL/GenBank/DDBJ databases">
        <authorList>
            <person name="Delattre M."/>
        </authorList>
    </citation>
    <scope>NUCLEOTIDE SEQUENCE</scope>
    <source>
        <strain evidence="2">AF72</strain>
    </source>
</reference>
<accession>A0AA36DH57</accession>
<gene>
    <name evidence="2" type="ORF">MSPICULIGERA_LOCUS24471</name>
    <name evidence="1" type="ORF">MSPICULIGERA_LOCUS5019</name>
</gene>
<dbReference type="EMBL" id="CATQJA010001235">
    <property type="protein sequence ID" value="CAJ0566414.1"/>
    <property type="molecule type" value="Genomic_DNA"/>
</dbReference>
<sequence length="187" mass="21981">MWQYPDVPRRRPKLTGIARETVSQNAKNVFLPAQLAHAEYANSPREACPLAKYQFPEQCYKMHPDLPKFDPNHNYLPPTAVPARLAHKNQEGFGDVIRELREKPAVPIYNGPYKTIEPLDPKFRPEPQKPLEPKQIADHRCYAPVSIENPSKNQCWSMCRYNASHLYRYPEIERHERECPDREIFFR</sequence>
<evidence type="ECO:0000313" key="1">
    <source>
        <dbReference type="EMBL" id="CAJ0566414.1"/>
    </source>
</evidence>
<dbReference type="EMBL" id="CATQJA010002708">
    <property type="protein sequence ID" value="CAJ0586466.1"/>
    <property type="molecule type" value="Genomic_DNA"/>
</dbReference>
<organism evidence="2 3">
    <name type="scientific">Mesorhabditis spiculigera</name>
    <dbReference type="NCBI Taxonomy" id="96644"/>
    <lineage>
        <taxon>Eukaryota</taxon>
        <taxon>Metazoa</taxon>
        <taxon>Ecdysozoa</taxon>
        <taxon>Nematoda</taxon>
        <taxon>Chromadorea</taxon>
        <taxon>Rhabditida</taxon>
        <taxon>Rhabditina</taxon>
        <taxon>Rhabditomorpha</taxon>
        <taxon>Rhabditoidea</taxon>
        <taxon>Rhabditidae</taxon>
        <taxon>Mesorhabditinae</taxon>
        <taxon>Mesorhabditis</taxon>
    </lineage>
</organism>
<evidence type="ECO:0000313" key="3">
    <source>
        <dbReference type="Proteomes" id="UP001177023"/>
    </source>
</evidence>
<comment type="caution">
    <text evidence="2">The sequence shown here is derived from an EMBL/GenBank/DDBJ whole genome shotgun (WGS) entry which is preliminary data.</text>
</comment>
<evidence type="ECO:0000313" key="2">
    <source>
        <dbReference type="EMBL" id="CAJ0586466.1"/>
    </source>
</evidence>